<organism evidence="2 3">
    <name type="scientific">Pleurotus eryngii</name>
    <name type="common">Boletus of the steppes</name>
    <dbReference type="NCBI Taxonomy" id="5323"/>
    <lineage>
        <taxon>Eukaryota</taxon>
        <taxon>Fungi</taxon>
        <taxon>Dikarya</taxon>
        <taxon>Basidiomycota</taxon>
        <taxon>Agaricomycotina</taxon>
        <taxon>Agaricomycetes</taxon>
        <taxon>Agaricomycetidae</taxon>
        <taxon>Agaricales</taxon>
        <taxon>Pleurotineae</taxon>
        <taxon>Pleurotaceae</taxon>
        <taxon>Pleurotus</taxon>
    </lineage>
</organism>
<accession>A0A9P6D0X4</accession>
<dbReference type="EMBL" id="MU154909">
    <property type="protein sequence ID" value="KAF9486817.1"/>
    <property type="molecule type" value="Genomic_DNA"/>
</dbReference>
<keyword evidence="3" id="KW-1185">Reference proteome</keyword>
<protein>
    <submittedName>
        <fullName evidence="2">Uncharacterized protein</fullName>
    </submittedName>
</protein>
<dbReference type="Proteomes" id="UP000807025">
    <property type="component" value="Unassembled WGS sequence"/>
</dbReference>
<dbReference type="OrthoDB" id="2634326at2759"/>
<proteinExistence type="predicted"/>
<evidence type="ECO:0000313" key="2">
    <source>
        <dbReference type="EMBL" id="KAF9486817.1"/>
    </source>
</evidence>
<comment type="caution">
    <text evidence="2">The sequence shown here is derived from an EMBL/GenBank/DDBJ whole genome shotgun (WGS) entry which is preliminary data.</text>
</comment>
<sequence length="667" mass="75248">MHLDATAITDSSSYSAYQAWDGLVGAVIPTRRQFITSPNASEIFTLPELNANVILRKDGRWGPDDPFQCPQLYQPQYCHYACILKRIEDLNDPRWIMWWTPKETELRPDAVVPGRYSVEYTHRTLFKFCVAKLVDEFLKDKDSFRTQTNSQWVNMLVNQLQTWYNRLSAFTTSFPNVLFLVAEVQRRWLDLRAYIDYMVIVKGELSKLRASSPKFPSCRPFIGAITYSHTVAEEFATTGVPVWLVRDLSEFSPNVRIQSLVALQATKLVVVEPFPGVSQAIYVGSSDSCEKYDSIYKYSRQHFALAYEVERPAQPPSAADDASERPAKRFKTQTTAVAGSKARALPAPNDKDIAKFHPSDHPFWPPILPAWRDALAAVNHSNSRVSLEWAPGDSGYRFPDPHLFVPPSLHNINKRISSYYITWLNYEDAIRLAQSSSASPCYTTTQWRELLLLSMKEAGMLSFKVNSGAEGRMSKMTALLQQWVAKHQIKIATPDAGFAKVRGSTLTLDVLPPADVARMIVYVLCELNFRSELRALDTYMHISSPSRRRAVERDTLLGYCFSGWLPGVAGGDVLSVSEADGLTGLSAPTFEERSKYILALAQVMSSWRNAPLIIRTRVPGQSASSISLVDANLECACAKFYSQSFFDRFARVPTVPRYLCSRLPYNQ</sequence>
<feature type="region of interest" description="Disordered" evidence="1">
    <location>
        <begin position="314"/>
        <end position="333"/>
    </location>
</feature>
<reference evidence="2" key="1">
    <citation type="submission" date="2020-11" db="EMBL/GenBank/DDBJ databases">
        <authorList>
            <consortium name="DOE Joint Genome Institute"/>
            <person name="Ahrendt S."/>
            <person name="Riley R."/>
            <person name="Andreopoulos W."/>
            <person name="Labutti K."/>
            <person name="Pangilinan J."/>
            <person name="Ruiz-Duenas F.J."/>
            <person name="Barrasa J.M."/>
            <person name="Sanchez-Garcia M."/>
            <person name="Camarero S."/>
            <person name="Miyauchi S."/>
            <person name="Serrano A."/>
            <person name="Linde D."/>
            <person name="Babiker R."/>
            <person name="Drula E."/>
            <person name="Ayuso-Fernandez I."/>
            <person name="Pacheco R."/>
            <person name="Padilla G."/>
            <person name="Ferreira P."/>
            <person name="Barriuso J."/>
            <person name="Kellner H."/>
            <person name="Castanera R."/>
            <person name="Alfaro M."/>
            <person name="Ramirez L."/>
            <person name="Pisabarro A.G."/>
            <person name="Kuo A."/>
            <person name="Tritt A."/>
            <person name="Lipzen A."/>
            <person name="He G."/>
            <person name="Yan M."/>
            <person name="Ng V."/>
            <person name="Cullen D."/>
            <person name="Martin F."/>
            <person name="Rosso M.-N."/>
            <person name="Henrissat B."/>
            <person name="Hibbett D."/>
            <person name="Martinez A.T."/>
            <person name="Grigoriev I.V."/>
        </authorList>
    </citation>
    <scope>NUCLEOTIDE SEQUENCE</scope>
    <source>
        <strain evidence="2">ATCC 90797</strain>
    </source>
</reference>
<name>A0A9P6D0X4_PLEER</name>
<dbReference type="AlphaFoldDB" id="A0A9P6D0X4"/>
<gene>
    <name evidence="2" type="ORF">BDN71DRAFT_1514603</name>
</gene>
<evidence type="ECO:0000256" key="1">
    <source>
        <dbReference type="SAM" id="MobiDB-lite"/>
    </source>
</evidence>
<evidence type="ECO:0000313" key="3">
    <source>
        <dbReference type="Proteomes" id="UP000807025"/>
    </source>
</evidence>